<accession>A0A1G8R1U2</accession>
<evidence type="ECO:0000256" key="1">
    <source>
        <dbReference type="ARBA" id="ARBA00007362"/>
    </source>
</evidence>
<keyword evidence="2" id="KW-1133">Transmembrane helix</keyword>
<name>A0A1G8R1U2_9FIRM</name>
<dbReference type="SUPFAM" id="SSF103481">
    <property type="entry name" value="Multidrug resistance efflux transporter EmrE"/>
    <property type="match status" value="1"/>
</dbReference>
<evidence type="ECO:0000313" key="4">
    <source>
        <dbReference type="EMBL" id="SDJ10813.1"/>
    </source>
</evidence>
<dbReference type="InterPro" id="IPR000620">
    <property type="entry name" value="EamA_dom"/>
</dbReference>
<dbReference type="Pfam" id="PF00892">
    <property type="entry name" value="EamA"/>
    <property type="match status" value="1"/>
</dbReference>
<feature type="transmembrane region" description="Helical" evidence="2">
    <location>
        <begin position="12"/>
        <end position="35"/>
    </location>
</feature>
<evidence type="ECO:0000259" key="3">
    <source>
        <dbReference type="Pfam" id="PF00892"/>
    </source>
</evidence>
<sequence>MENNFLRSIRKNWKGIVIMSFASFLTASGQLFWKISLGEEYLTILLGFLCYGLGSILMIIAFNFGSFSVIHPMLSLSYITAIVFGNIFLNETLTNFQLSGIFLIVVGIILIGGGDY</sequence>
<comment type="similarity">
    <text evidence="1">Belongs to the EamA transporter family.</text>
</comment>
<protein>
    <submittedName>
        <fullName evidence="4">EamA-like transporter family protein</fullName>
    </submittedName>
</protein>
<reference evidence="4 5" key="1">
    <citation type="submission" date="2016-10" db="EMBL/GenBank/DDBJ databases">
        <authorList>
            <person name="de Groot N.N."/>
        </authorList>
    </citation>
    <scope>NUCLEOTIDE SEQUENCE [LARGE SCALE GENOMIC DNA]</scope>
    <source>
        <strain evidence="4 5">WG7</strain>
    </source>
</reference>
<keyword evidence="2" id="KW-0812">Transmembrane</keyword>
<feature type="transmembrane region" description="Helical" evidence="2">
    <location>
        <begin position="95"/>
        <end position="113"/>
    </location>
</feature>
<dbReference type="RefSeq" id="WP_089717290.1">
    <property type="nucleotide sequence ID" value="NZ_FNEH01000028.1"/>
</dbReference>
<dbReference type="InterPro" id="IPR037185">
    <property type="entry name" value="EmrE-like"/>
</dbReference>
<dbReference type="AlphaFoldDB" id="A0A1G8R1U2"/>
<evidence type="ECO:0000313" key="5">
    <source>
        <dbReference type="Proteomes" id="UP000198945"/>
    </source>
</evidence>
<evidence type="ECO:0000256" key="2">
    <source>
        <dbReference type="SAM" id="Phobius"/>
    </source>
</evidence>
<keyword evidence="2" id="KW-0472">Membrane</keyword>
<organism evidence="4 5">
    <name type="scientific">Halanaerobium congolense</name>
    <dbReference type="NCBI Taxonomy" id="54121"/>
    <lineage>
        <taxon>Bacteria</taxon>
        <taxon>Bacillati</taxon>
        <taxon>Bacillota</taxon>
        <taxon>Clostridia</taxon>
        <taxon>Halanaerobiales</taxon>
        <taxon>Halanaerobiaceae</taxon>
        <taxon>Halanaerobium</taxon>
    </lineage>
</organism>
<feature type="domain" description="EamA" evidence="3">
    <location>
        <begin position="17"/>
        <end position="111"/>
    </location>
</feature>
<feature type="transmembrane region" description="Helical" evidence="2">
    <location>
        <begin position="41"/>
        <end position="62"/>
    </location>
</feature>
<dbReference type="GO" id="GO:0016020">
    <property type="term" value="C:membrane"/>
    <property type="evidence" value="ECO:0007669"/>
    <property type="project" value="InterPro"/>
</dbReference>
<feature type="transmembrane region" description="Helical" evidence="2">
    <location>
        <begin position="69"/>
        <end position="89"/>
    </location>
</feature>
<dbReference type="Gene3D" id="1.10.3730.20">
    <property type="match status" value="1"/>
</dbReference>
<dbReference type="EMBL" id="FNEH01000028">
    <property type="protein sequence ID" value="SDJ10813.1"/>
    <property type="molecule type" value="Genomic_DNA"/>
</dbReference>
<dbReference type="Proteomes" id="UP000198945">
    <property type="component" value="Unassembled WGS sequence"/>
</dbReference>
<proteinExistence type="inferred from homology"/>
<gene>
    <name evidence="4" type="ORF">SAMN04515654_12811</name>
</gene>